<dbReference type="PROSITE" id="PS50011">
    <property type="entry name" value="PROTEIN_KINASE_DOM"/>
    <property type="match status" value="1"/>
</dbReference>
<evidence type="ECO:0000313" key="4">
    <source>
        <dbReference type="EMBL" id="KAF9441922.1"/>
    </source>
</evidence>
<proteinExistence type="predicted"/>
<name>A0A9P6BWI0_9AGAR</name>
<dbReference type="EMBL" id="MU151745">
    <property type="protein sequence ID" value="KAF9441922.1"/>
    <property type="molecule type" value="Genomic_DNA"/>
</dbReference>
<dbReference type="InterPro" id="IPR051681">
    <property type="entry name" value="Ser/Thr_Kinases-Pseudokinases"/>
</dbReference>
<protein>
    <submittedName>
        <fullName evidence="4">Kinase-like protein</fullName>
    </submittedName>
</protein>
<dbReference type="InterPro" id="IPR011009">
    <property type="entry name" value="Kinase-like_dom_sf"/>
</dbReference>
<accession>A0A9P6BWI0</accession>
<feature type="non-terminal residue" evidence="4">
    <location>
        <position position="1"/>
    </location>
</feature>
<dbReference type="Proteomes" id="UP000807342">
    <property type="component" value="Unassembled WGS sequence"/>
</dbReference>
<comment type="caution">
    <text evidence="4">The sequence shown here is derived from an EMBL/GenBank/DDBJ whole genome shotgun (WGS) entry which is preliminary data.</text>
</comment>
<dbReference type="GO" id="GO:0004674">
    <property type="term" value="F:protein serine/threonine kinase activity"/>
    <property type="evidence" value="ECO:0007669"/>
    <property type="project" value="TreeGrafter"/>
</dbReference>
<dbReference type="PANTHER" id="PTHR44329">
    <property type="entry name" value="SERINE/THREONINE-PROTEIN KINASE TNNI3K-RELATED"/>
    <property type="match status" value="1"/>
</dbReference>
<keyword evidence="1" id="KW-0547">Nucleotide-binding</keyword>
<dbReference type="SMART" id="SM00220">
    <property type="entry name" value="S_TKc"/>
    <property type="match status" value="1"/>
</dbReference>
<dbReference type="PANTHER" id="PTHR44329:SF298">
    <property type="entry name" value="MIXED LINEAGE KINASE DOMAIN-LIKE PROTEIN"/>
    <property type="match status" value="1"/>
</dbReference>
<dbReference type="GO" id="GO:0005524">
    <property type="term" value="F:ATP binding"/>
    <property type="evidence" value="ECO:0007669"/>
    <property type="project" value="UniProtKB-KW"/>
</dbReference>
<keyword evidence="5" id="KW-1185">Reference proteome</keyword>
<sequence length="350" mass="39819">TRILDLLCRLAKFAGVYPQCYTLKGVEKEMDPFQGGGFADVYKGTHRGRTICLKVFRVYQQGHRTHILRSCVEEMLMWAHFSHVNILPFYGVFCLDEVSQRLCLVSPWMKSGNLGEYLERHPSAPRILLVQDIIDGLLYLHQMSIAHGDLKTQNVLISDNGRALLTDFGLSTLAMTTVAGATSTVAAGRTTAFTAPELMEDIDSDKPPTKKSDVWSFGCLCLEVFTGNTPFYRCKRDVHIMRALQMGEKPNQSREGDDVCSTLDEWIRDIMTHCWETDLRKRPTFMDIRHVLVLNAKQPDERPKAPVRDMDRLTFWEDMRAQSGVEVDYQHVERLIRDVSADLLALALCS</sequence>
<keyword evidence="4" id="KW-0418">Kinase</keyword>
<dbReference type="AlphaFoldDB" id="A0A9P6BWI0"/>
<gene>
    <name evidence="4" type="ORF">P691DRAFT_682570</name>
</gene>
<evidence type="ECO:0000256" key="2">
    <source>
        <dbReference type="ARBA" id="ARBA00022840"/>
    </source>
</evidence>
<evidence type="ECO:0000313" key="5">
    <source>
        <dbReference type="Proteomes" id="UP000807342"/>
    </source>
</evidence>
<dbReference type="InterPro" id="IPR008271">
    <property type="entry name" value="Ser/Thr_kinase_AS"/>
</dbReference>
<keyword evidence="4" id="KW-0808">Transferase</keyword>
<reference evidence="4" key="1">
    <citation type="submission" date="2020-11" db="EMBL/GenBank/DDBJ databases">
        <authorList>
            <consortium name="DOE Joint Genome Institute"/>
            <person name="Ahrendt S."/>
            <person name="Riley R."/>
            <person name="Andreopoulos W."/>
            <person name="Labutti K."/>
            <person name="Pangilinan J."/>
            <person name="Ruiz-Duenas F.J."/>
            <person name="Barrasa J.M."/>
            <person name="Sanchez-Garcia M."/>
            <person name="Camarero S."/>
            <person name="Miyauchi S."/>
            <person name="Serrano A."/>
            <person name="Linde D."/>
            <person name="Babiker R."/>
            <person name="Drula E."/>
            <person name="Ayuso-Fernandez I."/>
            <person name="Pacheco R."/>
            <person name="Padilla G."/>
            <person name="Ferreira P."/>
            <person name="Barriuso J."/>
            <person name="Kellner H."/>
            <person name="Castanera R."/>
            <person name="Alfaro M."/>
            <person name="Ramirez L."/>
            <person name="Pisabarro A.G."/>
            <person name="Kuo A."/>
            <person name="Tritt A."/>
            <person name="Lipzen A."/>
            <person name="He G."/>
            <person name="Yan M."/>
            <person name="Ng V."/>
            <person name="Cullen D."/>
            <person name="Martin F."/>
            <person name="Rosso M.-N."/>
            <person name="Henrissat B."/>
            <person name="Hibbett D."/>
            <person name="Martinez A.T."/>
            <person name="Grigoriev I.V."/>
        </authorList>
    </citation>
    <scope>NUCLEOTIDE SEQUENCE</scope>
    <source>
        <strain evidence="4">MF-IS2</strain>
    </source>
</reference>
<feature type="domain" description="Protein kinase" evidence="3">
    <location>
        <begin position="27"/>
        <end position="293"/>
    </location>
</feature>
<evidence type="ECO:0000259" key="3">
    <source>
        <dbReference type="PROSITE" id="PS50011"/>
    </source>
</evidence>
<dbReference type="InterPro" id="IPR000719">
    <property type="entry name" value="Prot_kinase_dom"/>
</dbReference>
<dbReference type="PROSITE" id="PS00108">
    <property type="entry name" value="PROTEIN_KINASE_ST"/>
    <property type="match status" value="1"/>
</dbReference>
<dbReference type="SUPFAM" id="SSF56112">
    <property type="entry name" value="Protein kinase-like (PK-like)"/>
    <property type="match status" value="1"/>
</dbReference>
<dbReference type="OrthoDB" id="4062651at2759"/>
<dbReference type="Pfam" id="PF00069">
    <property type="entry name" value="Pkinase"/>
    <property type="match status" value="1"/>
</dbReference>
<dbReference type="Gene3D" id="1.10.510.10">
    <property type="entry name" value="Transferase(Phosphotransferase) domain 1"/>
    <property type="match status" value="1"/>
</dbReference>
<organism evidence="4 5">
    <name type="scientific">Macrolepiota fuliginosa MF-IS2</name>
    <dbReference type="NCBI Taxonomy" id="1400762"/>
    <lineage>
        <taxon>Eukaryota</taxon>
        <taxon>Fungi</taxon>
        <taxon>Dikarya</taxon>
        <taxon>Basidiomycota</taxon>
        <taxon>Agaricomycotina</taxon>
        <taxon>Agaricomycetes</taxon>
        <taxon>Agaricomycetidae</taxon>
        <taxon>Agaricales</taxon>
        <taxon>Agaricineae</taxon>
        <taxon>Agaricaceae</taxon>
        <taxon>Macrolepiota</taxon>
    </lineage>
</organism>
<keyword evidence="2" id="KW-0067">ATP-binding</keyword>
<evidence type="ECO:0000256" key="1">
    <source>
        <dbReference type="ARBA" id="ARBA00022741"/>
    </source>
</evidence>